<keyword evidence="8 9" id="KW-0472">Membrane</keyword>
<protein>
    <submittedName>
        <fullName evidence="10">PTS sugar transporter subunit IIC</fullName>
    </submittedName>
</protein>
<keyword evidence="11" id="KW-1185">Reference proteome</keyword>
<evidence type="ECO:0000256" key="1">
    <source>
        <dbReference type="ARBA" id="ARBA00004651"/>
    </source>
</evidence>
<dbReference type="GO" id="GO:0005886">
    <property type="term" value="C:plasma membrane"/>
    <property type="evidence" value="ECO:0007669"/>
    <property type="project" value="UniProtKB-SubCell"/>
</dbReference>
<proteinExistence type="predicted"/>
<feature type="transmembrane region" description="Helical" evidence="9">
    <location>
        <begin position="209"/>
        <end position="240"/>
    </location>
</feature>
<dbReference type="PANTHER" id="PTHR32502">
    <property type="entry name" value="N-ACETYLGALACTOSAMINE PERMEASE II COMPONENT-RELATED"/>
    <property type="match status" value="1"/>
</dbReference>
<dbReference type="STRING" id="1118060.GCA_000311845_00684"/>
<evidence type="ECO:0000256" key="7">
    <source>
        <dbReference type="ARBA" id="ARBA00022989"/>
    </source>
</evidence>
<keyword evidence="2" id="KW-0813">Transport</keyword>
<evidence type="ECO:0000256" key="8">
    <source>
        <dbReference type="ARBA" id="ARBA00023136"/>
    </source>
</evidence>
<dbReference type="Proteomes" id="UP000196560">
    <property type="component" value="Unassembled WGS sequence"/>
</dbReference>
<evidence type="ECO:0000256" key="4">
    <source>
        <dbReference type="ARBA" id="ARBA00022597"/>
    </source>
</evidence>
<evidence type="ECO:0000256" key="5">
    <source>
        <dbReference type="ARBA" id="ARBA00022683"/>
    </source>
</evidence>
<gene>
    <name evidence="10" type="ORF">B5G21_04465</name>
</gene>
<dbReference type="AlphaFoldDB" id="A0A1Y3U3Q0"/>
<feature type="transmembrane region" description="Helical" evidence="9">
    <location>
        <begin position="182"/>
        <end position="202"/>
    </location>
</feature>
<evidence type="ECO:0000256" key="6">
    <source>
        <dbReference type="ARBA" id="ARBA00022692"/>
    </source>
</evidence>
<dbReference type="PANTHER" id="PTHR32502:SF8">
    <property type="entry name" value="N-ACETYLGALACTOSAMINE PERMEASE IIC COMPONENT 1"/>
    <property type="match status" value="1"/>
</dbReference>
<feature type="transmembrane region" description="Helical" evidence="9">
    <location>
        <begin position="95"/>
        <end position="118"/>
    </location>
</feature>
<dbReference type="EMBL" id="NFHO01000004">
    <property type="protein sequence ID" value="OUN43394.1"/>
    <property type="molecule type" value="Genomic_DNA"/>
</dbReference>
<keyword evidence="4 10" id="KW-0762">Sugar transport</keyword>
<dbReference type="PROSITE" id="PS51106">
    <property type="entry name" value="PTS_EIIC_TYPE_4"/>
    <property type="match status" value="1"/>
</dbReference>
<evidence type="ECO:0000256" key="3">
    <source>
        <dbReference type="ARBA" id="ARBA00022475"/>
    </source>
</evidence>
<feature type="transmembrane region" description="Helical" evidence="9">
    <location>
        <begin position="139"/>
        <end position="162"/>
    </location>
</feature>
<organism evidence="10 11">
    <name type="scientific">Enorma massiliensis</name>
    <dbReference type="NCBI Taxonomy" id="1472761"/>
    <lineage>
        <taxon>Bacteria</taxon>
        <taxon>Bacillati</taxon>
        <taxon>Actinomycetota</taxon>
        <taxon>Coriobacteriia</taxon>
        <taxon>Coriobacteriales</taxon>
        <taxon>Coriobacteriaceae</taxon>
        <taxon>Enorma</taxon>
    </lineage>
</organism>
<dbReference type="eggNOG" id="COG3715">
    <property type="taxonomic scope" value="Bacteria"/>
</dbReference>
<evidence type="ECO:0000256" key="2">
    <source>
        <dbReference type="ARBA" id="ARBA00022448"/>
    </source>
</evidence>
<reference evidence="11" key="1">
    <citation type="submission" date="2017-04" db="EMBL/GenBank/DDBJ databases">
        <title>Function of individual gut microbiota members based on whole genome sequencing of pure cultures obtained from chicken caecum.</title>
        <authorList>
            <person name="Medvecky M."/>
            <person name="Cejkova D."/>
            <person name="Polansky O."/>
            <person name="Karasova D."/>
            <person name="Kubasova T."/>
            <person name="Cizek A."/>
            <person name="Rychlik I."/>
        </authorList>
    </citation>
    <scope>NUCLEOTIDE SEQUENCE [LARGE SCALE GENOMIC DNA]</scope>
    <source>
        <strain evidence="11">An70</strain>
    </source>
</reference>
<evidence type="ECO:0000313" key="10">
    <source>
        <dbReference type="EMBL" id="OUN43394.1"/>
    </source>
</evidence>
<accession>A0A1Y3U3Q0</accession>
<dbReference type="InterPro" id="IPR050303">
    <property type="entry name" value="GatZ_KbaZ_carbometab"/>
</dbReference>
<keyword evidence="7 9" id="KW-1133">Transmembrane helix</keyword>
<keyword evidence="3" id="KW-1003">Cell membrane</keyword>
<dbReference type="InterPro" id="IPR004700">
    <property type="entry name" value="PTS_IIC_man"/>
</dbReference>
<dbReference type="Pfam" id="PF03609">
    <property type="entry name" value="EII-Sor"/>
    <property type="match status" value="1"/>
</dbReference>
<keyword evidence="6 9" id="KW-0812">Transmembrane</keyword>
<dbReference type="GO" id="GO:0009401">
    <property type="term" value="P:phosphoenolpyruvate-dependent sugar phosphotransferase system"/>
    <property type="evidence" value="ECO:0007669"/>
    <property type="project" value="UniProtKB-KW"/>
</dbReference>
<evidence type="ECO:0000256" key="9">
    <source>
        <dbReference type="SAM" id="Phobius"/>
    </source>
</evidence>
<name>A0A1Y3U3Q0_9ACTN</name>
<comment type="caution">
    <text evidence="10">The sequence shown here is derived from an EMBL/GenBank/DDBJ whole genome shotgun (WGS) entry which is preliminary data.</text>
</comment>
<comment type="subcellular location">
    <subcellularLocation>
        <location evidence="1">Cell membrane</location>
        <topology evidence="1">Multi-pass membrane protein</topology>
    </subcellularLocation>
</comment>
<dbReference type="RefSeq" id="WP_087186194.1">
    <property type="nucleotide sequence ID" value="NZ_JACJME010000004.1"/>
</dbReference>
<keyword evidence="5" id="KW-0598">Phosphotransferase system</keyword>
<evidence type="ECO:0000313" key="11">
    <source>
        <dbReference type="Proteomes" id="UP000196560"/>
    </source>
</evidence>
<sequence length="259" mass="26893">MDNLMMQTVFIFFVSAFGYCNSCFNSALFNRPLVLGALTGLALGDVATGCQVGATLELVYLGAQAIGASNPPDMTSGSVIGTAYVIAAGTDVAEAVAIAVPVSLLMSMWSNFLMAVVGPIMAAKADQYALACNRRGIDLMHWGFVLIQVISAAAFCAAGFYVGTQAIQGIVDSIPAFITDGLNYAMGIIPAIGFAMLARMIISKKLACFLFMGFLLVAYGGMNVVGVTAVAAVIAAVLVFNTGLFAPTQVASDVDDNEF</sequence>